<sequence>MALPVDTSQSDALNLQVLQRQDDQIMDIVGTASHVVVYEFNQVEQSWKRKEVEGSLFVVKRYSAPRFQIFVNNRLSTVNMAIAIDAQMNVDNVDDFLIIRCTDAATPGEYKIYGIWFYPEEDRQKTLKLLERVLVSIKGASNAPPAKQPAQPQQQRQQAAHEAQTESKPAAQTSTSYGPIGSPKKNTSTTVLSKAEGIAAGEAILGMISQNQDASLAQATEAQLNVSNNNANTLLVPQQRQKKVRERTPPRGKQLNKEQFKEALLQCLEDPAFVDQIYQAYSKKQQKA</sequence>
<keyword evidence="7" id="KW-1185">Reference proteome</keyword>
<dbReference type="AlphaFoldDB" id="A0A6G0XK18"/>
<keyword evidence="4" id="KW-0507">mRNA processing</keyword>
<dbReference type="EMBL" id="VJMJ01000048">
    <property type="protein sequence ID" value="KAF0740629.1"/>
    <property type="molecule type" value="Genomic_DNA"/>
</dbReference>
<dbReference type="GO" id="GO:0031087">
    <property type="term" value="P:deadenylation-independent decapping of nuclear-transcribed mRNA"/>
    <property type="evidence" value="ECO:0007669"/>
    <property type="project" value="TreeGrafter"/>
</dbReference>
<protein>
    <recommendedName>
        <fullName evidence="8">mRNA-decapping enzyme C-terminal domain-containing protein</fullName>
    </recommendedName>
</protein>
<evidence type="ECO:0000256" key="2">
    <source>
        <dbReference type="ARBA" id="ARBA00008778"/>
    </source>
</evidence>
<dbReference type="GO" id="GO:0006397">
    <property type="term" value="P:mRNA processing"/>
    <property type="evidence" value="ECO:0007669"/>
    <property type="project" value="UniProtKB-KW"/>
</dbReference>
<organism evidence="6 7">
    <name type="scientific">Aphanomyces euteiches</name>
    <dbReference type="NCBI Taxonomy" id="100861"/>
    <lineage>
        <taxon>Eukaryota</taxon>
        <taxon>Sar</taxon>
        <taxon>Stramenopiles</taxon>
        <taxon>Oomycota</taxon>
        <taxon>Saprolegniomycetes</taxon>
        <taxon>Saprolegniales</taxon>
        <taxon>Verrucalvaceae</taxon>
        <taxon>Aphanomyces</taxon>
    </lineage>
</organism>
<dbReference type="Proteomes" id="UP000481153">
    <property type="component" value="Unassembled WGS sequence"/>
</dbReference>
<dbReference type="PANTHER" id="PTHR16290">
    <property type="entry name" value="TRANSCRIPTION FACTOR SMIF DECAPPING ENZYME DCP1"/>
    <property type="match status" value="1"/>
</dbReference>
<proteinExistence type="inferred from homology"/>
<feature type="region of interest" description="Disordered" evidence="5">
    <location>
        <begin position="238"/>
        <end position="257"/>
    </location>
</feature>
<evidence type="ECO:0000256" key="5">
    <source>
        <dbReference type="SAM" id="MobiDB-lite"/>
    </source>
</evidence>
<comment type="similarity">
    <text evidence="2">Belongs to the DCP1 family.</text>
</comment>
<evidence type="ECO:0000313" key="7">
    <source>
        <dbReference type="Proteomes" id="UP000481153"/>
    </source>
</evidence>
<evidence type="ECO:0000256" key="3">
    <source>
        <dbReference type="ARBA" id="ARBA00022490"/>
    </source>
</evidence>
<dbReference type="Gene3D" id="2.30.29.30">
    <property type="entry name" value="Pleckstrin-homology domain (PH domain)/Phosphotyrosine-binding domain (PTB)"/>
    <property type="match status" value="1"/>
</dbReference>
<dbReference type="PANTHER" id="PTHR16290:SF0">
    <property type="entry name" value="DECAPPING PROTEIN 1, ISOFORM A"/>
    <property type="match status" value="1"/>
</dbReference>
<dbReference type="Pfam" id="PF06058">
    <property type="entry name" value="DCP1"/>
    <property type="match status" value="1"/>
</dbReference>
<reference evidence="6 7" key="1">
    <citation type="submission" date="2019-07" db="EMBL/GenBank/DDBJ databases">
        <title>Genomics analysis of Aphanomyces spp. identifies a new class of oomycete effector associated with host adaptation.</title>
        <authorList>
            <person name="Gaulin E."/>
        </authorList>
    </citation>
    <scope>NUCLEOTIDE SEQUENCE [LARGE SCALE GENOMIC DNA]</scope>
    <source>
        <strain evidence="6 7">ATCC 201684</strain>
    </source>
</reference>
<feature type="compositionally biased region" description="Polar residues" evidence="5">
    <location>
        <begin position="166"/>
        <end position="177"/>
    </location>
</feature>
<feature type="compositionally biased region" description="Low complexity" evidence="5">
    <location>
        <begin position="143"/>
        <end position="162"/>
    </location>
</feature>
<dbReference type="SUPFAM" id="SSF50729">
    <property type="entry name" value="PH domain-like"/>
    <property type="match status" value="1"/>
</dbReference>
<dbReference type="GO" id="GO:0000290">
    <property type="term" value="P:deadenylation-dependent decapping of nuclear-transcribed mRNA"/>
    <property type="evidence" value="ECO:0007669"/>
    <property type="project" value="InterPro"/>
</dbReference>
<accession>A0A6G0XK18</accession>
<evidence type="ECO:0000256" key="1">
    <source>
        <dbReference type="ARBA" id="ARBA00004496"/>
    </source>
</evidence>
<dbReference type="GO" id="GO:0008047">
    <property type="term" value="F:enzyme activator activity"/>
    <property type="evidence" value="ECO:0007669"/>
    <property type="project" value="InterPro"/>
</dbReference>
<keyword evidence="3" id="KW-0963">Cytoplasm</keyword>
<name>A0A6G0XK18_9STRA</name>
<dbReference type="CDD" id="cd09804">
    <property type="entry name" value="Dcp1"/>
    <property type="match status" value="1"/>
</dbReference>
<dbReference type="InterPro" id="IPR010334">
    <property type="entry name" value="Dcp1"/>
</dbReference>
<evidence type="ECO:0000313" key="6">
    <source>
        <dbReference type="EMBL" id="KAF0740629.1"/>
    </source>
</evidence>
<dbReference type="GO" id="GO:0000932">
    <property type="term" value="C:P-body"/>
    <property type="evidence" value="ECO:0007669"/>
    <property type="project" value="TreeGrafter"/>
</dbReference>
<gene>
    <name evidence="6" type="ORF">Ae201684_004004</name>
</gene>
<dbReference type="GO" id="GO:0003729">
    <property type="term" value="F:mRNA binding"/>
    <property type="evidence" value="ECO:0007669"/>
    <property type="project" value="TreeGrafter"/>
</dbReference>
<dbReference type="InterPro" id="IPR011993">
    <property type="entry name" value="PH-like_dom_sf"/>
</dbReference>
<dbReference type="VEuPathDB" id="FungiDB:AeMF1_009206"/>
<comment type="subcellular location">
    <subcellularLocation>
        <location evidence="1">Cytoplasm</location>
    </subcellularLocation>
</comment>
<feature type="region of interest" description="Disordered" evidence="5">
    <location>
        <begin position="141"/>
        <end position="188"/>
    </location>
</feature>
<evidence type="ECO:0000256" key="4">
    <source>
        <dbReference type="ARBA" id="ARBA00022664"/>
    </source>
</evidence>
<evidence type="ECO:0008006" key="8">
    <source>
        <dbReference type="Google" id="ProtNLM"/>
    </source>
</evidence>
<comment type="caution">
    <text evidence="6">The sequence shown here is derived from an EMBL/GenBank/DDBJ whole genome shotgun (WGS) entry which is preliminary data.</text>
</comment>